<dbReference type="Pfam" id="PF13966">
    <property type="entry name" value="zf-RVT"/>
    <property type="match status" value="1"/>
</dbReference>
<evidence type="ECO:0000259" key="2">
    <source>
        <dbReference type="Pfam" id="PF13966"/>
    </source>
</evidence>
<evidence type="ECO:0000313" key="4">
    <source>
        <dbReference type="Proteomes" id="UP001472677"/>
    </source>
</evidence>
<evidence type="ECO:0000313" key="3">
    <source>
        <dbReference type="EMBL" id="KAK8581022.1"/>
    </source>
</evidence>
<feature type="domain" description="RNase H type-1" evidence="1">
    <location>
        <begin position="206"/>
        <end position="265"/>
    </location>
</feature>
<feature type="domain" description="Reverse transcriptase zinc-binding" evidence="2">
    <location>
        <begin position="14"/>
        <end position="88"/>
    </location>
</feature>
<proteinExistence type="predicted"/>
<evidence type="ECO:0000259" key="1">
    <source>
        <dbReference type="Pfam" id="PF13456"/>
    </source>
</evidence>
<dbReference type="Pfam" id="PF13456">
    <property type="entry name" value="RVT_3"/>
    <property type="match status" value="1"/>
</dbReference>
<dbReference type="CDD" id="cd06222">
    <property type="entry name" value="RNase_H_like"/>
    <property type="match status" value="1"/>
</dbReference>
<reference evidence="3 4" key="1">
    <citation type="journal article" date="2024" name="G3 (Bethesda)">
        <title>Genome assembly of Hibiscus sabdariffa L. provides insights into metabolisms of medicinal natural products.</title>
        <authorList>
            <person name="Kim T."/>
        </authorList>
    </citation>
    <scope>NUCLEOTIDE SEQUENCE [LARGE SCALE GENOMIC DNA]</scope>
    <source>
        <strain evidence="3">TK-2024</strain>
        <tissue evidence="3">Old leaves</tissue>
    </source>
</reference>
<comment type="caution">
    <text evidence="3">The sequence shown here is derived from an EMBL/GenBank/DDBJ whole genome shotgun (WGS) entry which is preliminary data.</text>
</comment>
<dbReference type="EMBL" id="JBBPBM010000006">
    <property type="protein sequence ID" value="KAK8581022.1"/>
    <property type="molecule type" value="Genomic_DNA"/>
</dbReference>
<dbReference type="Proteomes" id="UP001472677">
    <property type="component" value="Unassembled WGS sequence"/>
</dbReference>
<organism evidence="3 4">
    <name type="scientific">Hibiscus sabdariffa</name>
    <name type="common">roselle</name>
    <dbReference type="NCBI Taxonomy" id="183260"/>
    <lineage>
        <taxon>Eukaryota</taxon>
        <taxon>Viridiplantae</taxon>
        <taxon>Streptophyta</taxon>
        <taxon>Embryophyta</taxon>
        <taxon>Tracheophyta</taxon>
        <taxon>Spermatophyta</taxon>
        <taxon>Magnoliopsida</taxon>
        <taxon>eudicotyledons</taxon>
        <taxon>Gunneridae</taxon>
        <taxon>Pentapetalae</taxon>
        <taxon>rosids</taxon>
        <taxon>malvids</taxon>
        <taxon>Malvales</taxon>
        <taxon>Malvaceae</taxon>
        <taxon>Malvoideae</taxon>
        <taxon>Hibiscus</taxon>
    </lineage>
</organism>
<accession>A0ABR2FJB3</accession>
<sequence length="288" mass="33638">MANKRQTHDAGSSRQDEKNRENWSHIWNLKTFPKIQNFIWKACHNVVLLNENLAPKHHSRTSSCLRCDDPNESLEHILFFCPLSHAIWRASTFHYSPSLQGFRSFDQWWQDIRAMFSDGDPFPYDSLMAWTVWGIWKACNAWIFDGSRENPIHIWNSIFKEFEEFQHHKIFNRSNSNPSRDSYCWLPPPQILSRSIVMLLSIVAGNLQVESDCKLAIDMINGQSLDSWDVKVVLSDIRLSVEPLSNVTFSCICRTSNQVVDWVAQTTCKGTYPYNWMRLIPHELLSLM</sequence>
<protein>
    <recommendedName>
        <fullName evidence="5">Reverse transcriptase zinc-binding domain-containing protein</fullName>
    </recommendedName>
</protein>
<evidence type="ECO:0008006" key="5">
    <source>
        <dbReference type="Google" id="ProtNLM"/>
    </source>
</evidence>
<keyword evidence="4" id="KW-1185">Reference proteome</keyword>
<dbReference type="InterPro" id="IPR044730">
    <property type="entry name" value="RNase_H-like_dom_plant"/>
</dbReference>
<gene>
    <name evidence="3" type="ORF">V6N12_071268</name>
</gene>
<name>A0ABR2FJB3_9ROSI</name>
<dbReference type="InterPro" id="IPR002156">
    <property type="entry name" value="RNaseH_domain"/>
</dbReference>
<dbReference type="InterPro" id="IPR026960">
    <property type="entry name" value="RVT-Znf"/>
</dbReference>